<dbReference type="EMBL" id="LIAE01010326">
    <property type="protein sequence ID" value="PAV63185.1"/>
    <property type="molecule type" value="Genomic_DNA"/>
</dbReference>
<name>A0A2A2JN86_9BILA</name>
<dbReference type="InterPro" id="IPR005522">
    <property type="entry name" value="IPK"/>
</dbReference>
<reference evidence="6 7" key="1">
    <citation type="journal article" date="2017" name="Curr. Biol.">
        <title>Genome architecture and evolution of a unichromosomal asexual nematode.</title>
        <authorList>
            <person name="Fradin H."/>
            <person name="Zegar C."/>
            <person name="Gutwein M."/>
            <person name="Lucas J."/>
            <person name="Kovtun M."/>
            <person name="Corcoran D."/>
            <person name="Baugh L.R."/>
            <person name="Kiontke K."/>
            <person name="Gunsalus K."/>
            <person name="Fitch D.H."/>
            <person name="Piano F."/>
        </authorList>
    </citation>
    <scope>NUCLEOTIDE SEQUENCE [LARGE SCALE GENOMIC DNA]</scope>
    <source>
        <strain evidence="6">PF1309</strain>
    </source>
</reference>
<dbReference type="PANTHER" id="PTHR12400">
    <property type="entry name" value="INOSITOL POLYPHOSPHATE KINASE"/>
    <property type="match status" value="1"/>
</dbReference>
<dbReference type="GO" id="GO:0005634">
    <property type="term" value="C:nucleus"/>
    <property type="evidence" value="ECO:0007669"/>
    <property type="project" value="TreeGrafter"/>
</dbReference>
<dbReference type="GO" id="GO:0046854">
    <property type="term" value="P:phosphatidylinositol phosphate biosynthetic process"/>
    <property type="evidence" value="ECO:0007669"/>
    <property type="project" value="TreeGrafter"/>
</dbReference>
<evidence type="ECO:0000313" key="6">
    <source>
        <dbReference type="EMBL" id="PAV63185.1"/>
    </source>
</evidence>
<keyword evidence="2 4" id="KW-0808">Transferase</keyword>
<feature type="region of interest" description="Disordered" evidence="5">
    <location>
        <begin position="312"/>
        <end position="350"/>
    </location>
</feature>
<comment type="caution">
    <text evidence="6">The sequence shown here is derived from an EMBL/GenBank/DDBJ whole genome shotgun (WGS) entry which is preliminary data.</text>
</comment>
<proteinExistence type="inferred from homology"/>
<dbReference type="EC" id="2.7.-.-" evidence="4"/>
<feature type="compositionally biased region" description="Polar residues" evidence="5">
    <location>
        <begin position="336"/>
        <end position="350"/>
    </location>
</feature>
<keyword evidence="7" id="KW-1185">Reference proteome</keyword>
<feature type="compositionally biased region" description="Basic and acidic residues" evidence="5">
    <location>
        <begin position="315"/>
        <end position="335"/>
    </location>
</feature>
<organism evidence="6 7">
    <name type="scientific">Diploscapter pachys</name>
    <dbReference type="NCBI Taxonomy" id="2018661"/>
    <lineage>
        <taxon>Eukaryota</taxon>
        <taxon>Metazoa</taxon>
        <taxon>Ecdysozoa</taxon>
        <taxon>Nematoda</taxon>
        <taxon>Chromadorea</taxon>
        <taxon>Rhabditida</taxon>
        <taxon>Rhabditina</taxon>
        <taxon>Rhabditomorpha</taxon>
        <taxon>Rhabditoidea</taxon>
        <taxon>Rhabditidae</taxon>
        <taxon>Diploscapter</taxon>
    </lineage>
</organism>
<dbReference type="Gene3D" id="3.30.470.160">
    <property type="entry name" value="Inositol polyphosphate kinase"/>
    <property type="match status" value="1"/>
</dbReference>
<dbReference type="InterPro" id="IPR038286">
    <property type="entry name" value="IPK_sf"/>
</dbReference>
<dbReference type="GO" id="GO:0000828">
    <property type="term" value="F:inositol hexakisphosphate kinase activity"/>
    <property type="evidence" value="ECO:0007669"/>
    <property type="project" value="TreeGrafter"/>
</dbReference>
<protein>
    <recommendedName>
        <fullName evidence="4">Kinase</fullName>
        <ecNumber evidence="4">2.7.-.-</ecNumber>
    </recommendedName>
</protein>
<dbReference type="Proteomes" id="UP000218231">
    <property type="component" value="Unassembled WGS sequence"/>
</dbReference>
<dbReference type="PANTHER" id="PTHR12400:SF21">
    <property type="entry name" value="KINASE"/>
    <property type="match status" value="1"/>
</dbReference>
<evidence type="ECO:0000313" key="7">
    <source>
        <dbReference type="Proteomes" id="UP000218231"/>
    </source>
</evidence>
<evidence type="ECO:0000256" key="3">
    <source>
        <dbReference type="ARBA" id="ARBA00022777"/>
    </source>
</evidence>
<accession>A0A2A2JN86</accession>
<sequence>MELSGFRHQVGGHFGLLLCAGHVAKPLNAREMAFYMSMEDKIRQFVPHFCGRVEVTATVDSATGQLTLTTETPIECHKRKLTSKHENALLRFKLGENGRVVVDSDKSWNLFAAQCQSKVVSKLLDGSPHLFMLFENIVAQYARPCVLDLKIGTRQHGDDASESKRHRQLMKCKQSTSSTLGVRMVGMQIYETATKTYSYVEKQEGRRIDIECFRAYVQRFVKTCGRARASRLRQKLRLLRSILAETDGYRFFSSSILIAFDAEAADSSADDAVRVHLIDFANSTFNGFLSDLPYTGMDEGCLLGVDSILEAMEPQPHEHTLQQQKSNDKEKEKSPKQNNNNDTAQPQTAS</sequence>
<dbReference type="GO" id="GO:0032958">
    <property type="term" value="P:inositol phosphate biosynthetic process"/>
    <property type="evidence" value="ECO:0007669"/>
    <property type="project" value="InterPro"/>
</dbReference>
<dbReference type="GO" id="GO:0005737">
    <property type="term" value="C:cytoplasm"/>
    <property type="evidence" value="ECO:0007669"/>
    <property type="project" value="TreeGrafter"/>
</dbReference>
<evidence type="ECO:0000256" key="1">
    <source>
        <dbReference type="ARBA" id="ARBA00007374"/>
    </source>
</evidence>
<evidence type="ECO:0000256" key="2">
    <source>
        <dbReference type="ARBA" id="ARBA00022679"/>
    </source>
</evidence>
<gene>
    <name evidence="6" type="ORF">WR25_06862</name>
</gene>
<evidence type="ECO:0000256" key="4">
    <source>
        <dbReference type="RuleBase" id="RU363090"/>
    </source>
</evidence>
<evidence type="ECO:0000256" key="5">
    <source>
        <dbReference type="SAM" id="MobiDB-lite"/>
    </source>
</evidence>
<dbReference type="OrthoDB" id="2573163at2759"/>
<keyword evidence="3 4" id="KW-0418">Kinase</keyword>
<dbReference type="SUPFAM" id="SSF56104">
    <property type="entry name" value="SAICAR synthase-like"/>
    <property type="match status" value="1"/>
</dbReference>
<comment type="similarity">
    <text evidence="1 4">Belongs to the inositol phosphokinase (IPK) family.</text>
</comment>
<dbReference type="STRING" id="2018661.A0A2A2JN86"/>
<dbReference type="Pfam" id="PF03770">
    <property type="entry name" value="IPK"/>
    <property type="match status" value="1"/>
</dbReference>
<dbReference type="AlphaFoldDB" id="A0A2A2JN86"/>